<protein>
    <recommendedName>
        <fullName evidence="5">Protein-arginine rhamnosyltransferase</fullName>
    </recommendedName>
    <alternativeName>
        <fullName evidence="6">EF-P arginine rhamnosyltransferase</fullName>
    </alternativeName>
</protein>
<sequence>MLSAQLPAQRWEIFCSVVDNFGDIGICWRLSRQLVAEFRLTVTLWVDDLTSFQRLCPEVNCQAEQQQLSGVDVRHWHSDIDWQQQQPANVIIEALACTIPYAYQQQMAAQRLKPLWLNLEYLSAESWVEDCHTLGSPQPQLPLDKYFFFPGFTAKTGGLLCEQALVPTLDQFAQDRQAQQQFWQQLKLDDALQYSRRISLFAYGQQQLGTLFQRWQQAGSTTLCLIPVGQLAEQAMAICAGLKPGQPWRQGQLTLCILPFLPQPEYDKLLAACDINFVRGEDSIIRAQWAAKPFIWQIYRQDEQAHLDKLAAFFKRYTANWPGSLAAALWDFWLQWNTEQPLIDSWQQFESQLDEIKQKNHEWRQQLIANGDLATNLVRFVEKKIIMPRNFS</sequence>
<name>I9P4T2_9ALTE</name>
<comment type="caution">
    <text evidence="8">The sequence shown here is derived from an EMBL/GenBank/DDBJ whole genome shotgun (WGS) entry which is preliminary data.</text>
</comment>
<evidence type="ECO:0000256" key="6">
    <source>
        <dbReference type="ARBA" id="ARBA00030025"/>
    </source>
</evidence>
<evidence type="ECO:0000256" key="4">
    <source>
        <dbReference type="ARBA" id="ARBA00024346"/>
    </source>
</evidence>
<evidence type="ECO:0000256" key="5">
    <source>
        <dbReference type="ARBA" id="ARBA00024416"/>
    </source>
</evidence>
<evidence type="ECO:0000313" key="9">
    <source>
        <dbReference type="Proteomes" id="UP000035062"/>
    </source>
</evidence>
<evidence type="ECO:0000256" key="2">
    <source>
        <dbReference type="ARBA" id="ARBA00022679"/>
    </source>
</evidence>
<comment type="similarity">
    <text evidence="4">Belongs to the glycosyltransferase 104 family.</text>
</comment>
<evidence type="ECO:0000256" key="3">
    <source>
        <dbReference type="ARBA" id="ARBA00024303"/>
    </source>
</evidence>
<dbReference type="EMBL" id="AKKU01000009">
    <property type="protein sequence ID" value="EIW89997.1"/>
    <property type="molecule type" value="Genomic_DNA"/>
</dbReference>
<dbReference type="RefSeq" id="WP_008983700.1">
    <property type="nucleotide sequence ID" value="NZ_AKKU01000009.1"/>
</dbReference>
<comment type="catalytic activity">
    <reaction evidence="7">
        <text>dTDP-beta-L-rhamnose + L-arginyl-[protein] = N(omega)-(alpha-L-rhamnosyl)-L-arginyl-[protein] + dTDP + H(+)</text>
        <dbReference type="Rhea" id="RHEA:66692"/>
        <dbReference type="Rhea" id="RHEA-COMP:10532"/>
        <dbReference type="Rhea" id="RHEA-COMP:17096"/>
        <dbReference type="ChEBI" id="CHEBI:15378"/>
        <dbReference type="ChEBI" id="CHEBI:29965"/>
        <dbReference type="ChEBI" id="CHEBI:57510"/>
        <dbReference type="ChEBI" id="CHEBI:58369"/>
        <dbReference type="ChEBI" id="CHEBI:167445"/>
    </reaction>
    <physiologicalReaction direction="left-to-right" evidence="7">
        <dbReference type="Rhea" id="RHEA:66693"/>
    </physiologicalReaction>
</comment>
<dbReference type="Pfam" id="PF10093">
    <property type="entry name" value="EarP"/>
    <property type="match status" value="1"/>
</dbReference>
<keyword evidence="9" id="KW-1185">Reference proteome</keyword>
<keyword evidence="2" id="KW-0808">Transferase</keyword>
<evidence type="ECO:0000256" key="1">
    <source>
        <dbReference type="ARBA" id="ARBA00022676"/>
    </source>
</evidence>
<organism evidence="8 9">
    <name type="scientific">Alishewanella agri BL06</name>
    <dbReference type="NCBI Taxonomy" id="1195246"/>
    <lineage>
        <taxon>Bacteria</taxon>
        <taxon>Pseudomonadati</taxon>
        <taxon>Pseudomonadota</taxon>
        <taxon>Gammaproteobacteria</taxon>
        <taxon>Alteromonadales</taxon>
        <taxon>Alteromonadaceae</taxon>
        <taxon>Alishewanella</taxon>
    </lineage>
</organism>
<dbReference type="InterPro" id="IPR016633">
    <property type="entry name" value="EarP"/>
</dbReference>
<proteinExistence type="inferred from homology"/>
<comment type="function">
    <text evidence="3">Protein-arginine rhamnosyltransferase that catalyzes the transfer of a single rhamnose to elongation factor P (EF-P) on 'Lys-32', a modification required for EF-P-dependent rescue of polyproline stalled ribosomes.</text>
</comment>
<evidence type="ECO:0000313" key="8">
    <source>
        <dbReference type="EMBL" id="EIW89997.1"/>
    </source>
</evidence>
<gene>
    <name evidence="8" type="ORF">AGRI_03854</name>
</gene>
<accession>I9P4T2</accession>
<dbReference type="PATRIC" id="fig|1195246.3.peg.754"/>
<dbReference type="NCBIfam" id="TIGR03837">
    <property type="entry name" value="efp_Arg_rhamno"/>
    <property type="match status" value="1"/>
</dbReference>
<dbReference type="Proteomes" id="UP000035062">
    <property type="component" value="Unassembled WGS sequence"/>
</dbReference>
<dbReference type="STRING" id="1195246.AGRI_03854"/>
<dbReference type="eggNOG" id="COG4394">
    <property type="taxonomic scope" value="Bacteria"/>
</dbReference>
<dbReference type="PIRSF" id="PIRSF015557">
    <property type="entry name" value="UCP015557"/>
    <property type="match status" value="1"/>
</dbReference>
<reference evidence="8 9" key="1">
    <citation type="journal article" date="2012" name="J. Bacteriol.">
        <title>Genome Sequence of Pectin-Degrading Alishewanella agri, Isolated from Landfill Soil.</title>
        <authorList>
            <person name="Kim J."/>
            <person name="Jung J."/>
            <person name="Sung J.S."/>
            <person name="Chun J."/>
            <person name="Park W."/>
        </authorList>
    </citation>
    <scope>NUCLEOTIDE SEQUENCE [LARGE SCALE GENOMIC DNA]</scope>
    <source>
        <strain evidence="8 9">BL06</strain>
    </source>
</reference>
<keyword evidence="1" id="KW-0328">Glycosyltransferase</keyword>
<dbReference type="GO" id="GO:0106361">
    <property type="term" value="F:protein-arginine rhamnosyltransferase activity"/>
    <property type="evidence" value="ECO:0007669"/>
    <property type="project" value="InterPro"/>
</dbReference>
<dbReference type="AlphaFoldDB" id="I9P4T2"/>
<evidence type="ECO:0000256" key="7">
    <source>
        <dbReference type="ARBA" id="ARBA00048472"/>
    </source>
</evidence>